<evidence type="ECO:0000256" key="5">
    <source>
        <dbReference type="SAM" id="MobiDB-lite"/>
    </source>
</evidence>
<name>A0A226EWU7_FOLCA</name>
<dbReference type="GO" id="GO:0031514">
    <property type="term" value="C:motile cilium"/>
    <property type="evidence" value="ECO:0007669"/>
    <property type="project" value="UniProtKB-SubCell"/>
</dbReference>
<dbReference type="STRING" id="158441.A0A226EWU7"/>
<dbReference type="OMA" id="HWIERNC"/>
<dbReference type="InterPro" id="IPR042814">
    <property type="entry name" value="Morn5"/>
</dbReference>
<sequence>MDTGQPESDLNLEEEDEAIETDEGVTDTEQFFTDEDDGEVREILEDLPLENDEYNLSEADVHSEDNNYYEGVENVRSSSIEINDGYGEVEFIKHPKKEDEWNTDELVEDNSFGSDDGLELKTTSSGASIRISQMQITSYEDAKIIAEEVILVLEQDVANYLENAGIAFEGQTEEEELTEQSVTLREKISGSSVSISSNASVTLPGEPSKLRLFYEKGENITREDPIPDLQGVGIDEMVEVTLHRSRKWKRRGKPAQLEGFSQTKAMTFIPEDKAGMLFMTIYPQPDDYVPPDVPNRKKSMDIALAEAEKGDPLADRVRQGPQIISFSNRKKILPPLRDDYYKDETFWTGSRFKGEYRNRQFHKGHYDHPTGVQYESEWKDGHFHTAKHYGIMEYPRGDTFEGQWYQGRYVSGEITFGDGLKYSSTNWSYCELPDRRLRAERYYGMRPAGDTIYNDQYPTHKLPPGCYDVGDGIYNPKNGEIRGYDGILIRRANEKEHNWIVQNCRKQLTPEEEYIPTFNPERLPGMYMEQAQRFTIAKRRFH</sequence>
<keyword evidence="3" id="KW-0969">Cilium</keyword>
<evidence type="ECO:0000256" key="1">
    <source>
        <dbReference type="ARBA" id="ARBA00004230"/>
    </source>
</evidence>
<feature type="region of interest" description="Disordered" evidence="5">
    <location>
        <begin position="1"/>
        <end position="39"/>
    </location>
</feature>
<evidence type="ECO:0000256" key="3">
    <source>
        <dbReference type="ARBA" id="ARBA00023069"/>
    </source>
</evidence>
<dbReference type="AlphaFoldDB" id="A0A226EWU7"/>
<protein>
    <submittedName>
        <fullName evidence="6">MORN repeat-containing protein 5</fullName>
    </submittedName>
</protein>
<keyword evidence="4" id="KW-0966">Cell projection</keyword>
<gene>
    <name evidence="6" type="ORF">Fcan01_01934</name>
</gene>
<dbReference type="PANTHER" id="PTHR46437:SF1">
    <property type="entry name" value="MORN REPEAT-CONTAINING PROTEIN 5"/>
    <property type="match status" value="1"/>
</dbReference>
<organism evidence="6 7">
    <name type="scientific">Folsomia candida</name>
    <name type="common">Springtail</name>
    <dbReference type="NCBI Taxonomy" id="158441"/>
    <lineage>
        <taxon>Eukaryota</taxon>
        <taxon>Metazoa</taxon>
        <taxon>Ecdysozoa</taxon>
        <taxon>Arthropoda</taxon>
        <taxon>Hexapoda</taxon>
        <taxon>Collembola</taxon>
        <taxon>Entomobryomorpha</taxon>
        <taxon>Isotomoidea</taxon>
        <taxon>Isotomidae</taxon>
        <taxon>Proisotominae</taxon>
        <taxon>Folsomia</taxon>
    </lineage>
</organism>
<comment type="subcellular location">
    <subcellularLocation>
        <location evidence="1">Cell projection</location>
        <location evidence="1">Cilium</location>
        <location evidence="1">Flagellum</location>
    </subcellularLocation>
</comment>
<keyword evidence="7" id="KW-1185">Reference proteome</keyword>
<dbReference type="PANTHER" id="PTHR46437">
    <property type="entry name" value="MORN REPEAT-CONTAINING PROTEIN 5"/>
    <property type="match status" value="1"/>
</dbReference>
<comment type="caution">
    <text evidence="6">The sequence shown here is derived from an EMBL/GenBank/DDBJ whole genome shotgun (WGS) entry which is preliminary data.</text>
</comment>
<evidence type="ECO:0000256" key="4">
    <source>
        <dbReference type="ARBA" id="ARBA00023273"/>
    </source>
</evidence>
<proteinExistence type="predicted"/>
<evidence type="ECO:0000313" key="6">
    <source>
        <dbReference type="EMBL" id="OXA61660.1"/>
    </source>
</evidence>
<dbReference type="OrthoDB" id="300500at2759"/>
<reference evidence="6 7" key="1">
    <citation type="submission" date="2015-12" db="EMBL/GenBank/DDBJ databases">
        <title>The genome of Folsomia candida.</title>
        <authorList>
            <person name="Faddeeva A."/>
            <person name="Derks M.F."/>
            <person name="Anvar Y."/>
            <person name="Smit S."/>
            <person name="Van Straalen N."/>
            <person name="Roelofs D."/>
        </authorList>
    </citation>
    <scope>NUCLEOTIDE SEQUENCE [LARGE SCALE GENOMIC DNA]</scope>
    <source>
        <strain evidence="6 7">VU population</strain>
        <tissue evidence="6">Whole body</tissue>
    </source>
</reference>
<dbReference type="SUPFAM" id="SSF82185">
    <property type="entry name" value="Histone H3 K4-specific methyltransferase SET7/9 N-terminal domain"/>
    <property type="match status" value="1"/>
</dbReference>
<accession>A0A226EWU7</accession>
<keyword evidence="2" id="KW-0282">Flagellum</keyword>
<dbReference type="Proteomes" id="UP000198287">
    <property type="component" value="Unassembled WGS sequence"/>
</dbReference>
<evidence type="ECO:0000313" key="7">
    <source>
        <dbReference type="Proteomes" id="UP000198287"/>
    </source>
</evidence>
<feature type="compositionally biased region" description="Acidic residues" evidence="5">
    <location>
        <begin position="10"/>
        <end position="39"/>
    </location>
</feature>
<evidence type="ECO:0000256" key="2">
    <source>
        <dbReference type="ARBA" id="ARBA00022846"/>
    </source>
</evidence>
<dbReference type="EMBL" id="LNIX01000001">
    <property type="protein sequence ID" value="OXA61660.1"/>
    <property type="molecule type" value="Genomic_DNA"/>
</dbReference>